<sequence>TGRDFVITSSSGLLTWPPNSLDINPLITTGVGYKVNQGMQIIWGKGWRILWLLR</sequence>
<name>A0A7T8HHU3_CALRO</name>
<evidence type="ECO:0000313" key="1">
    <source>
        <dbReference type="EMBL" id="QQP50353.1"/>
    </source>
</evidence>
<keyword evidence="2" id="KW-1185">Reference proteome</keyword>
<gene>
    <name evidence="1" type="ORF">FKW44_011337</name>
</gene>
<protein>
    <submittedName>
        <fullName evidence="1">Uncharacterized protein</fullName>
    </submittedName>
</protein>
<dbReference type="EMBL" id="CP045896">
    <property type="protein sequence ID" value="QQP50353.1"/>
    <property type="molecule type" value="Genomic_DNA"/>
</dbReference>
<proteinExistence type="predicted"/>
<evidence type="ECO:0000313" key="2">
    <source>
        <dbReference type="Proteomes" id="UP000595437"/>
    </source>
</evidence>
<reference evidence="2" key="1">
    <citation type="submission" date="2021-01" db="EMBL/GenBank/DDBJ databases">
        <title>Caligus Genome Assembly.</title>
        <authorList>
            <person name="Gallardo-Escarate C."/>
        </authorList>
    </citation>
    <scope>NUCLEOTIDE SEQUENCE [LARGE SCALE GENOMIC DNA]</scope>
</reference>
<feature type="non-terminal residue" evidence="1">
    <location>
        <position position="1"/>
    </location>
</feature>
<dbReference type="AlphaFoldDB" id="A0A7T8HHU3"/>
<organism evidence="1 2">
    <name type="scientific">Caligus rogercresseyi</name>
    <name type="common">Sea louse</name>
    <dbReference type="NCBI Taxonomy" id="217165"/>
    <lineage>
        <taxon>Eukaryota</taxon>
        <taxon>Metazoa</taxon>
        <taxon>Ecdysozoa</taxon>
        <taxon>Arthropoda</taxon>
        <taxon>Crustacea</taxon>
        <taxon>Multicrustacea</taxon>
        <taxon>Hexanauplia</taxon>
        <taxon>Copepoda</taxon>
        <taxon>Siphonostomatoida</taxon>
        <taxon>Caligidae</taxon>
        <taxon>Caligus</taxon>
    </lineage>
</organism>
<dbReference type="Proteomes" id="UP000595437">
    <property type="component" value="Chromosome 7"/>
</dbReference>
<accession>A0A7T8HHU3</accession>